<feature type="compositionally biased region" description="Acidic residues" evidence="11">
    <location>
        <begin position="792"/>
        <end position="851"/>
    </location>
</feature>
<feature type="region of interest" description="Disordered" evidence="11">
    <location>
        <begin position="132"/>
        <end position="153"/>
    </location>
</feature>
<feature type="region of interest" description="Disordered" evidence="11">
    <location>
        <begin position="325"/>
        <end position="365"/>
    </location>
</feature>
<dbReference type="GO" id="GO:0003729">
    <property type="term" value="F:mRNA binding"/>
    <property type="evidence" value="ECO:0007669"/>
    <property type="project" value="InterPro"/>
</dbReference>
<proteinExistence type="predicted"/>
<accession>A0A6A2XUN9</accession>
<evidence type="ECO:0000256" key="8">
    <source>
        <dbReference type="ARBA" id="ARBA00023187"/>
    </source>
</evidence>
<evidence type="ECO:0000256" key="6">
    <source>
        <dbReference type="ARBA" id="ARBA00022884"/>
    </source>
</evidence>
<evidence type="ECO:0000256" key="9">
    <source>
        <dbReference type="ARBA" id="ARBA00023274"/>
    </source>
</evidence>
<feature type="compositionally biased region" description="Basic and acidic residues" evidence="11">
    <location>
        <begin position="854"/>
        <end position="864"/>
    </location>
</feature>
<feature type="compositionally biased region" description="Acidic residues" evidence="11">
    <location>
        <begin position="132"/>
        <end position="147"/>
    </location>
</feature>
<name>A0A6A2XUN9_HIBSY</name>
<evidence type="ECO:0000313" key="13">
    <source>
        <dbReference type="EMBL" id="KAE8662089.1"/>
    </source>
</evidence>
<dbReference type="GO" id="GO:0009507">
    <property type="term" value="C:chloroplast"/>
    <property type="evidence" value="ECO:0007669"/>
    <property type="project" value="UniProtKB-SubCell"/>
</dbReference>
<organism evidence="13 14">
    <name type="scientific">Hibiscus syriacus</name>
    <name type="common">Rose of Sharon</name>
    <dbReference type="NCBI Taxonomy" id="106335"/>
    <lineage>
        <taxon>Eukaryota</taxon>
        <taxon>Viridiplantae</taxon>
        <taxon>Streptophyta</taxon>
        <taxon>Embryophyta</taxon>
        <taxon>Tracheophyta</taxon>
        <taxon>Spermatophyta</taxon>
        <taxon>Magnoliopsida</taxon>
        <taxon>eudicotyledons</taxon>
        <taxon>Gunneridae</taxon>
        <taxon>Pentapetalae</taxon>
        <taxon>rosids</taxon>
        <taxon>malvids</taxon>
        <taxon>Malvales</taxon>
        <taxon>Malvaceae</taxon>
        <taxon>Malvoideae</taxon>
        <taxon>Hibiscus</taxon>
    </lineage>
</organism>
<keyword evidence="3" id="KW-0934">Plastid</keyword>
<dbReference type="Pfam" id="PF01985">
    <property type="entry name" value="CRS1_YhbY"/>
    <property type="match status" value="3"/>
</dbReference>
<sequence>MAFNTTRLAEMPLRTPLPFSSYSYPSSLNILFSLPKPSFHFFGSLPSLRSGINLSSISNRYSYPWYHHLSSVPLNTSGANFSLQALPSHSEKVIQSDGNGEAGVETRYFDKDRGQSAIDRIVLRLRNLGLGSDDEDEDEDDETDDYDSTPVTGEERLDDLLKREWVRPDTRLIEREKEEDLLPWEREEAKSAAAAAEVVKEGGLKKGRLRAPTLVELTIEDEELRRLRRMGMHLRERINAPKAGITKAVLDKIHDKWRKDELVRLKFHEFLAVDMKTAHEIVERRTGGLVIWRSGSVMVVYRGSNYEGPSKSQSNNQGEALFIPEVSSSGEKESETGSTSTPEVSDKVVLKAERSESMTEEETEYSSLLDGLGPRFIEWWGTGVLPVDADLLPQKIPGYKTPFRLLPAGMRPRLTNAEMTNLRKIAKSLPCHFALGKNRNHQGLAAAIIKLWEKSLVAKIAVKRGIQNTNNKLMAEELKNLTGGVLLLRNKYFIVIYRGKDFLPPSVASALAERQHLTKQIQDAEEKLRVRAVEPSQSGEDKGQAPAGTLAEFYEAQARWGRDISAEEREKMIEEASKAKHARLVKRVEHKLAVAQVKKLRAERLLSKIEASMIPAAPDYDQETITDEERVMFRRVGLRMKPYLPLGIRGVFDGVIENMHLHWKHRELVKLISKQKNLAFVEDTARLLEYESGGILVAIERVPKGYSLIYYRGKNYRRPISIRPRNLLTKAKALKRSVAMQRHEALSQHISELEKTIERMKKEIGASEDVEDDNNRGADEHGQFDPVSELYQSEDEASDIASDDDDEYKNELDDYEDDSEFVDDEDDADDDWEDEDGEGEADNDWEDDESLESNIKETDSHRHR</sequence>
<keyword evidence="7" id="KW-0809">Transit peptide</keyword>
<keyword evidence="9" id="KW-0687">Ribonucleoprotein</keyword>
<evidence type="ECO:0000256" key="1">
    <source>
        <dbReference type="ARBA" id="ARBA00004229"/>
    </source>
</evidence>
<keyword evidence="8" id="KW-0508">mRNA splicing</keyword>
<evidence type="ECO:0000259" key="12">
    <source>
        <dbReference type="PROSITE" id="PS51295"/>
    </source>
</evidence>
<reference evidence="13" key="1">
    <citation type="submission" date="2019-09" db="EMBL/GenBank/DDBJ databases">
        <title>Draft genome information of white flower Hibiscus syriacus.</title>
        <authorList>
            <person name="Kim Y.-M."/>
        </authorList>
    </citation>
    <scope>NUCLEOTIDE SEQUENCE [LARGE SCALE GENOMIC DNA]</scope>
    <source>
        <strain evidence="13">YM2019G1</strain>
    </source>
</reference>
<dbReference type="AlphaFoldDB" id="A0A6A2XUN9"/>
<evidence type="ECO:0000256" key="7">
    <source>
        <dbReference type="ARBA" id="ARBA00022946"/>
    </source>
</evidence>
<keyword evidence="5" id="KW-0677">Repeat</keyword>
<feature type="compositionally biased region" description="Basic and acidic residues" evidence="11">
    <location>
        <begin position="344"/>
        <end position="357"/>
    </location>
</feature>
<dbReference type="Proteomes" id="UP000436088">
    <property type="component" value="Unassembled WGS sequence"/>
</dbReference>
<dbReference type="SMART" id="SM01103">
    <property type="entry name" value="CRS1_YhbY"/>
    <property type="match status" value="3"/>
</dbReference>
<feature type="region of interest" description="Disordered" evidence="11">
    <location>
        <begin position="767"/>
        <end position="864"/>
    </location>
</feature>
<dbReference type="SUPFAM" id="SSF75471">
    <property type="entry name" value="YhbY-like"/>
    <property type="match status" value="3"/>
</dbReference>
<dbReference type="PROSITE" id="PS51295">
    <property type="entry name" value="CRM"/>
    <property type="match status" value="3"/>
</dbReference>
<evidence type="ECO:0000256" key="2">
    <source>
        <dbReference type="ARBA" id="ARBA00022528"/>
    </source>
</evidence>
<keyword evidence="6 10" id="KW-0694">RNA-binding</keyword>
<comment type="caution">
    <text evidence="13">The sequence shown here is derived from an EMBL/GenBank/DDBJ whole genome shotgun (WGS) entry which is preliminary data.</text>
</comment>
<protein>
    <submittedName>
        <fullName evidence="13">Synaptotagmin-5-like</fullName>
    </submittedName>
</protein>
<keyword evidence="4" id="KW-0507">mRNA processing</keyword>
<feature type="domain" description="CRM" evidence="12">
    <location>
        <begin position="412"/>
        <end position="509"/>
    </location>
</feature>
<dbReference type="GO" id="GO:0006397">
    <property type="term" value="P:mRNA processing"/>
    <property type="evidence" value="ECO:0007669"/>
    <property type="project" value="UniProtKB-KW"/>
</dbReference>
<evidence type="ECO:0000256" key="4">
    <source>
        <dbReference type="ARBA" id="ARBA00022664"/>
    </source>
</evidence>
<evidence type="ECO:0000256" key="10">
    <source>
        <dbReference type="PROSITE-ProRule" id="PRU00626"/>
    </source>
</evidence>
<dbReference type="PANTHER" id="PTHR31846">
    <property type="entry name" value="CRS1 / YHBY (CRM) DOMAIN-CONTAINING PROTEIN"/>
    <property type="match status" value="1"/>
</dbReference>
<dbReference type="InterPro" id="IPR001890">
    <property type="entry name" value="RNA-binding_CRM"/>
</dbReference>
<dbReference type="InterPro" id="IPR045278">
    <property type="entry name" value="CRS1/CFM2/CFM3"/>
</dbReference>
<dbReference type="FunFam" id="3.30.110.60:FF:000003">
    <property type="entry name" value="CRM-domain containing factor CFM3B, chloroplastic"/>
    <property type="match status" value="1"/>
</dbReference>
<evidence type="ECO:0000256" key="3">
    <source>
        <dbReference type="ARBA" id="ARBA00022640"/>
    </source>
</evidence>
<feature type="compositionally biased region" description="Basic and acidic residues" evidence="11">
    <location>
        <begin position="773"/>
        <end position="783"/>
    </location>
</feature>
<dbReference type="PANTHER" id="PTHR31846:SF4">
    <property type="entry name" value="CRS1 _ YHBY (CRM) DOMAIN-CONTAINING PROTEIN"/>
    <property type="match status" value="1"/>
</dbReference>
<evidence type="ECO:0000256" key="11">
    <source>
        <dbReference type="SAM" id="MobiDB-lite"/>
    </source>
</evidence>
<dbReference type="GO" id="GO:1990904">
    <property type="term" value="C:ribonucleoprotein complex"/>
    <property type="evidence" value="ECO:0007669"/>
    <property type="project" value="UniProtKB-KW"/>
</dbReference>
<dbReference type="InterPro" id="IPR035920">
    <property type="entry name" value="YhbY-like_sf"/>
</dbReference>
<dbReference type="FunFam" id="3.30.110.60:FF:000002">
    <property type="entry name" value="CRS2-associated factor 1, chloroplastic"/>
    <property type="match status" value="2"/>
</dbReference>
<feature type="domain" description="CRM" evidence="12">
    <location>
        <begin position="217"/>
        <end position="313"/>
    </location>
</feature>
<feature type="domain" description="CRM" evidence="12">
    <location>
        <begin position="623"/>
        <end position="723"/>
    </location>
</feature>
<evidence type="ECO:0000256" key="5">
    <source>
        <dbReference type="ARBA" id="ARBA00022737"/>
    </source>
</evidence>
<keyword evidence="14" id="KW-1185">Reference proteome</keyword>
<comment type="subcellular location">
    <subcellularLocation>
        <location evidence="1">Plastid</location>
        <location evidence="1">Chloroplast</location>
    </subcellularLocation>
</comment>
<gene>
    <name evidence="13" type="ORF">F3Y22_tig00113719pilonHSYRG00020</name>
</gene>
<dbReference type="Gene3D" id="3.30.110.60">
    <property type="entry name" value="YhbY-like"/>
    <property type="match status" value="3"/>
</dbReference>
<dbReference type="OrthoDB" id="551352at2759"/>
<dbReference type="GO" id="GO:0000373">
    <property type="term" value="P:Group II intron splicing"/>
    <property type="evidence" value="ECO:0007669"/>
    <property type="project" value="UniProtKB-ARBA"/>
</dbReference>
<dbReference type="EMBL" id="VEPZ02001716">
    <property type="protein sequence ID" value="KAE8662089.1"/>
    <property type="molecule type" value="Genomic_DNA"/>
</dbReference>
<keyword evidence="2" id="KW-0150">Chloroplast</keyword>
<evidence type="ECO:0000313" key="14">
    <source>
        <dbReference type="Proteomes" id="UP000436088"/>
    </source>
</evidence>